<evidence type="ECO:0000256" key="4">
    <source>
        <dbReference type="ARBA" id="ARBA00012655"/>
    </source>
</evidence>
<evidence type="ECO:0000259" key="10">
    <source>
        <dbReference type="Pfam" id="PF01379"/>
    </source>
</evidence>
<dbReference type="EMBL" id="AP019368">
    <property type="protein sequence ID" value="BBH53466.1"/>
    <property type="molecule type" value="Genomic_DNA"/>
</dbReference>
<dbReference type="InterPro" id="IPR022417">
    <property type="entry name" value="Porphobilin_deaminase_N"/>
</dbReference>
<gene>
    <name evidence="11" type="ORF">JCM31447_19090</name>
</gene>
<dbReference type="EC" id="2.5.1.61" evidence="4"/>
<comment type="catalytic activity">
    <reaction evidence="9">
        <text>4 porphobilinogen + H2O = hydroxymethylbilane + 4 NH4(+)</text>
        <dbReference type="Rhea" id="RHEA:13185"/>
        <dbReference type="ChEBI" id="CHEBI:15377"/>
        <dbReference type="ChEBI" id="CHEBI:28938"/>
        <dbReference type="ChEBI" id="CHEBI:57845"/>
        <dbReference type="ChEBI" id="CHEBI:58126"/>
        <dbReference type="EC" id="2.5.1.61"/>
    </reaction>
</comment>
<dbReference type="KEGG" id="sbf:JCM31447_19090"/>
<dbReference type="Proteomes" id="UP000291236">
    <property type="component" value="Chromosome"/>
</dbReference>
<evidence type="ECO:0000256" key="3">
    <source>
        <dbReference type="ARBA" id="ARBA00005638"/>
    </source>
</evidence>
<accession>A0A4P2VJU9</accession>
<dbReference type="GO" id="GO:0004418">
    <property type="term" value="F:hydroxymethylbilane synthase activity"/>
    <property type="evidence" value="ECO:0007669"/>
    <property type="project" value="UniProtKB-EC"/>
</dbReference>
<reference evidence="11 12" key="1">
    <citation type="submission" date="2018-12" db="EMBL/GenBank/DDBJ databases">
        <title>Rubrispira sanarue gen. nov., sp., nov., a member of the order Silvanigrellales, isolated from a brackish lake in Hamamatsu Japan.</title>
        <authorList>
            <person name="Maejima Y."/>
            <person name="Iino T."/>
            <person name="Muraguchi Y."/>
            <person name="Fukuda K."/>
            <person name="Nojiri H."/>
            <person name="Ohkuma M."/>
            <person name="Moriuchi R."/>
            <person name="Dohra H."/>
            <person name="Kimbara K."/>
            <person name="Shintani M."/>
        </authorList>
    </citation>
    <scope>NUCLEOTIDE SEQUENCE [LARGE SCALE GENOMIC DNA]</scope>
    <source>
        <strain evidence="11 12">RF1110005</strain>
    </source>
</reference>
<keyword evidence="12" id="KW-1185">Reference proteome</keyword>
<dbReference type="InterPro" id="IPR000860">
    <property type="entry name" value="HemC"/>
</dbReference>
<comment type="similarity">
    <text evidence="3">Belongs to the HMBS family.</text>
</comment>
<evidence type="ECO:0000256" key="2">
    <source>
        <dbReference type="ARBA" id="ARBA00004735"/>
    </source>
</evidence>
<dbReference type="SUPFAM" id="SSF53850">
    <property type="entry name" value="Periplasmic binding protein-like II"/>
    <property type="match status" value="1"/>
</dbReference>
<dbReference type="GO" id="GO:0005737">
    <property type="term" value="C:cytoplasm"/>
    <property type="evidence" value="ECO:0007669"/>
    <property type="project" value="TreeGrafter"/>
</dbReference>
<evidence type="ECO:0000256" key="7">
    <source>
        <dbReference type="ARBA" id="ARBA00030685"/>
    </source>
</evidence>
<dbReference type="GO" id="GO:0006782">
    <property type="term" value="P:protoporphyrinogen IX biosynthetic process"/>
    <property type="evidence" value="ECO:0007669"/>
    <property type="project" value="UniProtKB-UniPathway"/>
</dbReference>
<dbReference type="AlphaFoldDB" id="A0A4P2VJU9"/>
<dbReference type="PANTHER" id="PTHR11557:SF0">
    <property type="entry name" value="PORPHOBILINOGEN DEAMINASE"/>
    <property type="match status" value="1"/>
</dbReference>
<evidence type="ECO:0000313" key="12">
    <source>
        <dbReference type="Proteomes" id="UP000291236"/>
    </source>
</evidence>
<dbReference type="Pfam" id="PF01379">
    <property type="entry name" value="Porphobil_deam"/>
    <property type="match status" value="1"/>
</dbReference>
<evidence type="ECO:0000256" key="8">
    <source>
        <dbReference type="ARBA" id="ARBA00033064"/>
    </source>
</evidence>
<dbReference type="UniPathway" id="UPA00251">
    <property type="reaction ID" value="UER00319"/>
</dbReference>
<sequence length="363" mass="40377">MNSIIQIATRKSPLALWQAHTTQKLLIDMGLSVEIFPVVTTGDKMQKSQLADVHLNSAEPNHLSTGKGLFIKEIQEALLAKQAHVAVHSMKDLPVTQTEGLSVAAVLPRAAARDVLILSPMVLEQLGLNNKSEGELKNLTFTKLKASLLACDKFCENIIGTTSTRRQLLLRKHLKPDLNLQILRGNVDTRLKRLRNNEFAAIILAEAGLERLKLMSYKEMFALPLNLFIPATAQGVIAVEVAEANQKLKMQIAQMCCHKTAINAAVERLVLFLLGGDCHSSIGVHFDGDNLFVICGRDGRTKELNFSINKQELKNMQNIFAKNSYLYSDFFKDICFSESAKKIHNLLIENNFADVSDVNLIKF</sequence>
<evidence type="ECO:0000256" key="5">
    <source>
        <dbReference type="ARBA" id="ARBA00022679"/>
    </source>
</evidence>
<keyword evidence="6" id="KW-0627">Porphyrin biosynthesis</keyword>
<comment type="function">
    <text evidence="1">Tetrapolymerization of the monopyrrole PBG into the hydroxymethylbilane pre-uroporphyrinogen in several discrete steps.</text>
</comment>
<feature type="domain" description="Porphobilinogen deaminase N-terminal" evidence="10">
    <location>
        <begin position="5"/>
        <end position="248"/>
    </location>
</feature>
<comment type="pathway">
    <text evidence="2">Porphyrin-containing compound metabolism; protoporphyrin-IX biosynthesis; coproporphyrinogen-III from 5-aminolevulinate: step 2/4.</text>
</comment>
<evidence type="ECO:0000313" key="11">
    <source>
        <dbReference type="EMBL" id="BBH53466.1"/>
    </source>
</evidence>
<name>A0A4P2VJU9_FLUSA</name>
<dbReference type="Gene3D" id="3.40.190.10">
    <property type="entry name" value="Periplasmic binding protein-like II"/>
    <property type="match status" value="2"/>
</dbReference>
<protein>
    <recommendedName>
        <fullName evidence="4">hydroxymethylbilane synthase</fullName>
        <ecNumber evidence="4">2.5.1.61</ecNumber>
    </recommendedName>
    <alternativeName>
        <fullName evidence="8">Hydroxymethylbilane synthase</fullName>
    </alternativeName>
    <alternativeName>
        <fullName evidence="7">Pre-uroporphyrinogen synthase</fullName>
    </alternativeName>
</protein>
<keyword evidence="5" id="KW-0808">Transferase</keyword>
<evidence type="ECO:0000256" key="6">
    <source>
        <dbReference type="ARBA" id="ARBA00023244"/>
    </source>
</evidence>
<proteinExistence type="inferred from homology"/>
<evidence type="ECO:0000256" key="1">
    <source>
        <dbReference type="ARBA" id="ARBA00002869"/>
    </source>
</evidence>
<evidence type="ECO:0000256" key="9">
    <source>
        <dbReference type="ARBA" id="ARBA00048169"/>
    </source>
</evidence>
<dbReference type="RefSeq" id="WP_130609346.1">
    <property type="nucleotide sequence ID" value="NZ_AP019368.1"/>
</dbReference>
<dbReference type="OrthoDB" id="9810298at2"/>
<organism evidence="11 12">
    <name type="scientific">Fluviispira sanaruensis</name>
    <dbReference type="NCBI Taxonomy" id="2493639"/>
    <lineage>
        <taxon>Bacteria</taxon>
        <taxon>Pseudomonadati</taxon>
        <taxon>Bdellovibrionota</taxon>
        <taxon>Oligoflexia</taxon>
        <taxon>Silvanigrellales</taxon>
        <taxon>Silvanigrellaceae</taxon>
        <taxon>Fluviispira</taxon>
    </lineage>
</organism>
<dbReference type="PANTHER" id="PTHR11557">
    <property type="entry name" value="PORPHOBILINOGEN DEAMINASE"/>
    <property type="match status" value="1"/>
</dbReference>